<dbReference type="SUPFAM" id="SSF56300">
    <property type="entry name" value="Metallo-dependent phosphatases"/>
    <property type="match status" value="1"/>
</dbReference>
<gene>
    <name evidence="2" type="ORF">UFOVP1018_31</name>
    <name evidence="3" type="ORF">UFOVP1105_32</name>
    <name evidence="4" type="ORF">UFOVP1372_22</name>
    <name evidence="5" type="ORF">UFOVP1470_33</name>
    <name evidence="6" type="ORF">UFOVP1557_22</name>
    <name evidence="1" type="ORF">UFOVP939_45</name>
</gene>
<evidence type="ECO:0000313" key="6">
    <source>
        <dbReference type="EMBL" id="CAB5229961.1"/>
    </source>
</evidence>
<name>A0A6J5SJY4_9CAUD</name>
<evidence type="ECO:0008006" key="7">
    <source>
        <dbReference type="Google" id="ProtNLM"/>
    </source>
</evidence>
<dbReference type="EMBL" id="LR796887">
    <property type="protein sequence ID" value="CAB4172707.1"/>
    <property type="molecule type" value="Genomic_DNA"/>
</dbReference>
<organism evidence="5">
    <name type="scientific">uncultured Caudovirales phage</name>
    <dbReference type="NCBI Taxonomy" id="2100421"/>
    <lineage>
        <taxon>Viruses</taxon>
        <taxon>Duplodnaviria</taxon>
        <taxon>Heunggongvirae</taxon>
        <taxon>Uroviricota</taxon>
        <taxon>Caudoviricetes</taxon>
        <taxon>Peduoviridae</taxon>
        <taxon>Maltschvirus</taxon>
        <taxon>Maltschvirus maltsch</taxon>
    </lineage>
</organism>
<protein>
    <recommendedName>
        <fullName evidence="7">Calcineurin-like phosphoesterase domain, ApaH type</fullName>
    </recommendedName>
</protein>
<evidence type="ECO:0000313" key="4">
    <source>
        <dbReference type="EMBL" id="CAB4202570.1"/>
    </source>
</evidence>
<proteinExistence type="predicted"/>
<dbReference type="EMBL" id="LR798407">
    <property type="protein sequence ID" value="CAB5229961.1"/>
    <property type="molecule type" value="Genomic_DNA"/>
</dbReference>
<dbReference type="InterPro" id="IPR029052">
    <property type="entry name" value="Metallo-depent_PP-like"/>
</dbReference>
<dbReference type="EMBL" id="LR797319">
    <property type="protein sequence ID" value="CAB4202570.1"/>
    <property type="molecule type" value="Genomic_DNA"/>
</dbReference>
<evidence type="ECO:0000313" key="2">
    <source>
        <dbReference type="EMBL" id="CAB4178575.1"/>
    </source>
</evidence>
<dbReference type="EMBL" id="LR797054">
    <property type="protein sequence ID" value="CAB4184117.1"/>
    <property type="molecule type" value="Genomic_DNA"/>
</dbReference>
<dbReference type="EMBL" id="LR797419">
    <property type="protein sequence ID" value="CAB4215031.1"/>
    <property type="molecule type" value="Genomic_DNA"/>
</dbReference>
<evidence type="ECO:0000313" key="3">
    <source>
        <dbReference type="EMBL" id="CAB4184117.1"/>
    </source>
</evidence>
<sequence>MRVSDEEFINIWRELGGAKAVSKRLQMSERATHTRRRSVESKTGTLLTAIAGAVHIMPQAPGRIKIGTEDGIHIIGSDAHVWPGERTTAQRGFIKFVKELKPVAVHFNGDIFDGARASRWPRIGWDNTPTVKEELEACQSFSQAVEDGAKNAKLYWQLGNHDARFETRLAAQLPEYEGIKGFALKDHFPRWNPCWSVWVNDELVIKHRYHNGIHAVYNNTLKSGKSVVTGHLHSLKVTPFTDYNGTRFGVDGGTLASAYGEQFAGYMEDNPRNWVAGFIVVTFYKGKMLEPEKVSVWDETHMQFRGHLVEV</sequence>
<accession>A0A6J5SJY4</accession>
<evidence type="ECO:0000313" key="5">
    <source>
        <dbReference type="EMBL" id="CAB4215031.1"/>
    </source>
</evidence>
<dbReference type="EMBL" id="LR796966">
    <property type="protein sequence ID" value="CAB4178575.1"/>
    <property type="molecule type" value="Genomic_DNA"/>
</dbReference>
<evidence type="ECO:0000313" key="1">
    <source>
        <dbReference type="EMBL" id="CAB4172707.1"/>
    </source>
</evidence>
<reference evidence="5" key="1">
    <citation type="submission" date="2020-05" db="EMBL/GenBank/DDBJ databases">
        <authorList>
            <person name="Chiriac C."/>
            <person name="Salcher M."/>
            <person name="Ghai R."/>
            <person name="Kavagutti S V."/>
        </authorList>
    </citation>
    <scope>NUCLEOTIDE SEQUENCE</scope>
</reference>